<sequence>MKCILLASVVAVLIVSSYSLPLLELKPAVKLPKPSQNLGNFVEVANSLGLTDLISAAKAAGIAQFLVMGKSLTLFGPTNEAFDTIPEAYKPINSTFLKEVLLFHVIKSVVYANAIKNELLVPSILEMPKKDIRFNVYGGGKIVTAQCSPIIKVNQNASNGVIHVVSRVMIPPFGTVTDVVAMEKQYFSTLLTAVLAAKLQGVLAGPGPFTVFAPTNEAFAKIPAEKLKEILKNIPLLTKILKYHVVSGTFCSAGLTNGATVPTLEGSDVTVHISGGSVTVNNAVVVFVDIPVTNGVVHVIDTVLIPKDVEV</sequence>
<dbReference type="AlphaFoldDB" id="Q9NH96"/>
<gene>
    <name evidence="3" type="primary">sym32</name>
</gene>
<evidence type="ECO:0000313" key="3">
    <source>
        <dbReference type="EMBL" id="AAF65308.1"/>
    </source>
</evidence>
<evidence type="ECO:0000259" key="2">
    <source>
        <dbReference type="PROSITE" id="PS50213"/>
    </source>
</evidence>
<dbReference type="InterPro" id="IPR000782">
    <property type="entry name" value="FAS1_domain"/>
</dbReference>
<dbReference type="GO" id="GO:0050839">
    <property type="term" value="F:cell adhesion molecule binding"/>
    <property type="evidence" value="ECO:0007669"/>
    <property type="project" value="TreeGrafter"/>
</dbReference>
<dbReference type="GO" id="GO:0030198">
    <property type="term" value="P:extracellular matrix organization"/>
    <property type="evidence" value="ECO:0007669"/>
    <property type="project" value="TreeGrafter"/>
</dbReference>
<name>Q9NH96_ANTEL</name>
<dbReference type="InterPro" id="IPR050904">
    <property type="entry name" value="Adhesion/Biosynth-related"/>
</dbReference>
<proteinExistence type="evidence at transcript level"/>
<dbReference type="InterPro" id="IPR036378">
    <property type="entry name" value="FAS1_dom_sf"/>
</dbReference>
<dbReference type="PROSITE" id="PS50213">
    <property type="entry name" value="FAS1"/>
    <property type="match status" value="2"/>
</dbReference>
<dbReference type="GO" id="GO:0005615">
    <property type="term" value="C:extracellular space"/>
    <property type="evidence" value="ECO:0007669"/>
    <property type="project" value="TreeGrafter"/>
</dbReference>
<keyword evidence="1" id="KW-0732">Signal</keyword>
<organism evidence="3">
    <name type="scientific">Anthopleura elegantissima</name>
    <name type="common">Green aggregating anemone</name>
    <name type="synonym">Actinia elegantissima</name>
    <dbReference type="NCBI Taxonomy" id="6110"/>
    <lineage>
        <taxon>Eukaryota</taxon>
        <taxon>Metazoa</taxon>
        <taxon>Cnidaria</taxon>
        <taxon>Anthozoa</taxon>
        <taxon>Hexacorallia</taxon>
        <taxon>Actiniaria</taxon>
        <taxon>Actiniidae</taxon>
        <taxon>Anthopleura</taxon>
    </lineage>
</organism>
<feature type="chain" id="PRO_5004330470" evidence="1">
    <location>
        <begin position="20"/>
        <end position="311"/>
    </location>
</feature>
<dbReference type="Gene3D" id="2.30.180.10">
    <property type="entry name" value="FAS1 domain"/>
    <property type="match status" value="2"/>
</dbReference>
<protein>
    <submittedName>
        <fullName evidence="3">Putative cell adhesion protein Sym32</fullName>
    </submittedName>
</protein>
<dbReference type="PANTHER" id="PTHR10900:SF77">
    <property type="entry name" value="FI19380P1"/>
    <property type="match status" value="1"/>
</dbReference>
<dbReference type="SMR" id="Q9NH96"/>
<dbReference type="SMART" id="SM00554">
    <property type="entry name" value="FAS1"/>
    <property type="match status" value="2"/>
</dbReference>
<dbReference type="GO" id="GO:0007155">
    <property type="term" value="P:cell adhesion"/>
    <property type="evidence" value="ECO:0000247"/>
    <property type="project" value="CACAO"/>
</dbReference>
<reference evidence="3" key="1">
    <citation type="journal article" date="2000" name="Comp. Biochem. Physiol., Part A Mol. Integr. Physiol.">
        <title>Symbiosis-enhanced gene expression in cnidarian-algal associations: cloning and characterization of a cDNA, sym32, encoding a possible cell adhesion protein.</title>
        <authorList>
            <person name="Reynolds W.S."/>
            <person name="Schwarz J.A."/>
            <person name="Weis V.M."/>
        </authorList>
    </citation>
    <scope>NUCLEOTIDE SEQUENCE</scope>
</reference>
<dbReference type="EMBL" id="AF229054">
    <property type="protein sequence ID" value="AAF65308.1"/>
    <property type="molecule type" value="mRNA"/>
</dbReference>
<feature type="domain" description="FAS1" evidence="2">
    <location>
        <begin position="25"/>
        <end position="169"/>
    </location>
</feature>
<dbReference type="PANTHER" id="PTHR10900">
    <property type="entry name" value="PERIOSTIN-RELATED"/>
    <property type="match status" value="1"/>
</dbReference>
<dbReference type="SUPFAM" id="SSF82153">
    <property type="entry name" value="FAS1 domain"/>
    <property type="match status" value="2"/>
</dbReference>
<dbReference type="GO" id="GO:0031012">
    <property type="term" value="C:extracellular matrix"/>
    <property type="evidence" value="ECO:0007669"/>
    <property type="project" value="TreeGrafter"/>
</dbReference>
<evidence type="ECO:0000256" key="1">
    <source>
        <dbReference type="SAM" id="SignalP"/>
    </source>
</evidence>
<accession>Q9NH96</accession>
<feature type="signal peptide" evidence="1">
    <location>
        <begin position="1"/>
        <end position="19"/>
    </location>
</feature>
<feature type="domain" description="FAS1" evidence="2">
    <location>
        <begin position="174"/>
        <end position="304"/>
    </location>
</feature>
<dbReference type="FunFam" id="2.30.180.10:FF:000032">
    <property type="entry name" value="Fasciclin domain-containing protein, putative"/>
    <property type="match status" value="2"/>
</dbReference>
<dbReference type="Pfam" id="PF02469">
    <property type="entry name" value="Fasciclin"/>
    <property type="match status" value="2"/>
</dbReference>